<name>A0A8K0GG97_IGNLU</name>
<proteinExistence type="predicted"/>
<protein>
    <submittedName>
        <fullName evidence="2">Uncharacterized protein</fullName>
    </submittedName>
</protein>
<comment type="caution">
    <text evidence="2">The sequence shown here is derived from an EMBL/GenBank/DDBJ whole genome shotgun (WGS) entry which is preliminary data.</text>
</comment>
<dbReference type="AlphaFoldDB" id="A0A8K0GG97"/>
<dbReference type="OrthoDB" id="6369833at2759"/>
<evidence type="ECO:0000256" key="1">
    <source>
        <dbReference type="SAM" id="MobiDB-lite"/>
    </source>
</evidence>
<evidence type="ECO:0000313" key="3">
    <source>
        <dbReference type="Proteomes" id="UP000801492"/>
    </source>
</evidence>
<sequence>MVQGIVILTNALVGNGYDILVSWIQSHLGIQGYEVTDNVAKSAAADTVIDGVSVRMSDLRNIRKDKILKQWQQDWDNNNPKLEQTKPQVGKTSIQQM</sequence>
<dbReference type="EMBL" id="VTPC01002080">
    <property type="protein sequence ID" value="KAF2900642.1"/>
    <property type="molecule type" value="Genomic_DNA"/>
</dbReference>
<accession>A0A8K0GG97</accession>
<keyword evidence="3" id="KW-1185">Reference proteome</keyword>
<feature type="region of interest" description="Disordered" evidence="1">
    <location>
        <begin position="73"/>
        <end position="97"/>
    </location>
</feature>
<dbReference type="Proteomes" id="UP000801492">
    <property type="component" value="Unassembled WGS sequence"/>
</dbReference>
<evidence type="ECO:0000313" key="2">
    <source>
        <dbReference type="EMBL" id="KAF2900642.1"/>
    </source>
</evidence>
<reference evidence="2" key="1">
    <citation type="submission" date="2019-08" db="EMBL/GenBank/DDBJ databases">
        <title>The genome of the North American firefly Photinus pyralis.</title>
        <authorList>
            <consortium name="Photinus pyralis genome working group"/>
            <person name="Fallon T.R."/>
            <person name="Sander Lower S.E."/>
            <person name="Weng J.-K."/>
        </authorList>
    </citation>
    <scope>NUCLEOTIDE SEQUENCE</scope>
    <source>
        <strain evidence="2">TRF0915ILg1</strain>
        <tissue evidence="2">Whole body</tissue>
    </source>
</reference>
<gene>
    <name evidence="2" type="ORF">ILUMI_05545</name>
</gene>
<organism evidence="2 3">
    <name type="scientific">Ignelater luminosus</name>
    <name type="common">Cucubano</name>
    <name type="synonym">Pyrophorus luminosus</name>
    <dbReference type="NCBI Taxonomy" id="2038154"/>
    <lineage>
        <taxon>Eukaryota</taxon>
        <taxon>Metazoa</taxon>
        <taxon>Ecdysozoa</taxon>
        <taxon>Arthropoda</taxon>
        <taxon>Hexapoda</taxon>
        <taxon>Insecta</taxon>
        <taxon>Pterygota</taxon>
        <taxon>Neoptera</taxon>
        <taxon>Endopterygota</taxon>
        <taxon>Coleoptera</taxon>
        <taxon>Polyphaga</taxon>
        <taxon>Elateriformia</taxon>
        <taxon>Elateroidea</taxon>
        <taxon>Elateridae</taxon>
        <taxon>Agrypninae</taxon>
        <taxon>Pyrophorini</taxon>
        <taxon>Ignelater</taxon>
    </lineage>
</organism>